<dbReference type="EMBL" id="CAJNOC010003779">
    <property type="protein sequence ID" value="CAF0997596.1"/>
    <property type="molecule type" value="Genomic_DNA"/>
</dbReference>
<keyword evidence="1" id="KW-1133">Transmembrane helix</keyword>
<accession>A0A814GK67</accession>
<dbReference type="OrthoDB" id="411251at2759"/>
<name>A0A814GK67_9BILA</name>
<dbReference type="InterPro" id="IPR029063">
    <property type="entry name" value="SAM-dependent_MTases_sf"/>
</dbReference>
<dbReference type="Pfam" id="PF05050">
    <property type="entry name" value="Methyltransf_21"/>
    <property type="match status" value="1"/>
</dbReference>
<keyword evidence="1" id="KW-0812">Transmembrane</keyword>
<evidence type="ECO:0000256" key="1">
    <source>
        <dbReference type="SAM" id="Phobius"/>
    </source>
</evidence>
<evidence type="ECO:0000259" key="2">
    <source>
        <dbReference type="Pfam" id="PF05050"/>
    </source>
</evidence>
<feature type="domain" description="Methyltransferase FkbM" evidence="2">
    <location>
        <begin position="117"/>
        <end position="293"/>
    </location>
</feature>
<protein>
    <recommendedName>
        <fullName evidence="2">Methyltransferase FkbM domain-containing protein</fullName>
    </recommendedName>
</protein>
<gene>
    <name evidence="3" type="ORF">OXX778_LOCUS16237</name>
</gene>
<keyword evidence="4" id="KW-1185">Reference proteome</keyword>
<proteinExistence type="predicted"/>
<dbReference type="InterPro" id="IPR006342">
    <property type="entry name" value="FkbM_mtfrase"/>
</dbReference>
<dbReference type="SUPFAM" id="SSF53335">
    <property type="entry name" value="S-adenosyl-L-methionine-dependent methyltransferases"/>
    <property type="match status" value="1"/>
</dbReference>
<feature type="transmembrane region" description="Helical" evidence="1">
    <location>
        <begin position="12"/>
        <end position="30"/>
    </location>
</feature>
<dbReference type="PANTHER" id="PTHR34203">
    <property type="entry name" value="METHYLTRANSFERASE, FKBM FAMILY PROTEIN"/>
    <property type="match status" value="1"/>
</dbReference>
<evidence type="ECO:0000313" key="4">
    <source>
        <dbReference type="Proteomes" id="UP000663879"/>
    </source>
</evidence>
<dbReference type="Gene3D" id="3.40.50.150">
    <property type="entry name" value="Vaccinia Virus protein VP39"/>
    <property type="match status" value="1"/>
</dbReference>
<keyword evidence="1" id="KW-0472">Membrane</keyword>
<sequence length="322" mass="37950">MKTKRKLMRITNAKILLILIVFVLIYFIHFSQISLKSNLDSDISLNIYDLSKYNYLNPNVQCLKTKTVLQINIILCLHDPSKDYTSSHILKYGIKEEKILSSFLKALNECEDCLAIDIGTHVGLFTLFAAKLGKQVISVEPFHDNIIRLQKAAELENLRDNITLLQYAVSNKKDEIKYLYPHRNIGQQSLLSNNKKKKDLYLKKFSKYHVRTITLNDLVILINSQLKLRNYQKAILKIDIESYEPYAFEKTDELFDRLDIRMVFMEWAQLRTKKTLQKEITDMIYFFTKRNYEVFDAVTENKLDINNWKDGWGIDVVWKKMN</sequence>
<dbReference type="InterPro" id="IPR052514">
    <property type="entry name" value="SAM-dependent_MTase"/>
</dbReference>
<organism evidence="3 4">
    <name type="scientific">Brachionus calyciflorus</name>
    <dbReference type="NCBI Taxonomy" id="104777"/>
    <lineage>
        <taxon>Eukaryota</taxon>
        <taxon>Metazoa</taxon>
        <taxon>Spiralia</taxon>
        <taxon>Gnathifera</taxon>
        <taxon>Rotifera</taxon>
        <taxon>Eurotatoria</taxon>
        <taxon>Monogononta</taxon>
        <taxon>Pseudotrocha</taxon>
        <taxon>Ploima</taxon>
        <taxon>Brachionidae</taxon>
        <taxon>Brachionus</taxon>
    </lineage>
</organism>
<dbReference type="Proteomes" id="UP000663879">
    <property type="component" value="Unassembled WGS sequence"/>
</dbReference>
<dbReference type="NCBIfam" id="TIGR01444">
    <property type="entry name" value="fkbM_fam"/>
    <property type="match status" value="1"/>
</dbReference>
<dbReference type="AlphaFoldDB" id="A0A814GK67"/>
<comment type="caution">
    <text evidence="3">The sequence shown here is derived from an EMBL/GenBank/DDBJ whole genome shotgun (WGS) entry which is preliminary data.</text>
</comment>
<dbReference type="PANTHER" id="PTHR34203:SF15">
    <property type="entry name" value="SLL1173 PROTEIN"/>
    <property type="match status" value="1"/>
</dbReference>
<evidence type="ECO:0000313" key="3">
    <source>
        <dbReference type="EMBL" id="CAF0997596.1"/>
    </source>
</evidence>
<reference evidence="3" key="1">
    <citation type="submission" date="2021-02" db="EMBL/GenBank/DDBJ databases">
        <authorList>
            <person name="Nowell W R."/>
        </authorList>
    </citation>
    <scope>NUCLEOTIDE SEQUENCE</scope>
    <source>
        <strain evidence="3">Ploen Becks lab</strain>
    </source>
</reference>